<feature type="region of interest" description="Disordered" evidence="1">
    <location>
        <begin position="45"/>
        <end position="67"/>
    </location>
</feature>
<feature type="region of interest" description="Disordered" evidence="1">
    <location>
        <begin position="91"/>
        <end position="113"/>
    </location>
</feature>
<feature type="compositionally biased region" description="Basic and acidic residues" evidence="1">
    <location>
        <begin position="47"/>
        <end position="62"/>
    </location>
</feature>
<dbReference type="OrthoDB" id="713836at2"/>
<comment type="caution">
    <text evidence="2">The sequence shown here is derived from an EMBL/GenBank/DDBJ whole genome shotgun (WGS) entry which is preliminary data.</text>
</comment>
<gene>
    <name evidence="2" type="ORF">FAZ15_14515</name>
</gene>
<dbReference type="AlphaFoldDB" id="A0A4U0P0Q8"/>
<proteinExistence type="predicted"/>
<keyword evidence="3" id="KW-1185">Reference proteome</keyword>
<reference evidence="2 3" key="1">
    <citation type="submission" date="2019-04" db="EMBL/GenBank/DDBJ databases">
        <title>Sphingobacterium olei sp. nov., isolated from oil-contaminated soil.</title>
        <authorList>
            <person name="Liu B."/>
        </authorList>
    </citation>
    <scope>NUCLEOTIDE SEQUENCE [LARGE SCALE GENOMIC DNA]</scope>
    <source>
        <strain evidence="2 3">HAL-9</strain>
    </source>
</reference>
<name>A0A4U0P0Q8_9SPHI</name>
<organism evidence="2 3">
    <name type="scientific">Sphingobacterium olei</name>
    <dbReference type="NCBI Taxonomy" id="2571155"/>
    <lineage>
        <taxon>Bacteria</taxon>
        <taxon>Pseudomonadati</taxon>
        <taxon>Bacteroidota</taxon>
        <taxon>Sphingobacteriia</taxon>
        <taxon>Sphingobacteriales</taxon>
        <taxon>Sphingobacteriaceae</taxon>
        <taxon>Sphingobacterium</taxon>
    </lineage>
</organism>
<accession>A0A4U0P0Q8</accession>
<evidence type="ECO:0000256" key="1">
    <source>
        <dbReference type="SAM" id="MobiDB-lite"/>
    </source>
</evidence>
<evidence type="ECO:0000313" key="3">
    <source>
        <dbReference type="Proteomes" id="UP000306808"/>
    </source>
</evidence>
<sequence>MRSIINKISKAVQVVLLAPIKLPGKALNILKYVAVGLGIIESVLDNGKPESETPDQKGKEQDSDVAAENGIAHPRAEVNLDDGGSVVPEQTAHFAQSDVVRSKTATETEVRDE</sequence>
<dbReference type="RefSeq" id="WP_136902032.1">
    <property type="nucleotide sequence ID" value="NZ_SUME01000005.1"/>
</dbReference>
<dbReference type="EMBL" id="SUME01000005">
    <property type="protein sequence ID" value="TJZ60092.1"/>
    <property type="molecule type" value="Genomic_DNA"/>
</dbReference>
<dbReference type="Proteomes" id="UP000306808">
    <property type="component" value="Unassembled WGS sequence"/>
</dbReference>
<protein>
    <submittedName>
        <fullName evidence="2">Uncharacterized protein</fullName>
    </submittedName>
</protein>
<evidence type="ECO:0000313" key="2">
    <source>
        <dbReference type="EMBL" id="TJZ60092.1"/>
    </source>
</evidence>
<feature type="compositionally biased region" description="Basic and acidic residues" evidence="1">
    <location>
        <begin position="100"/>
        <end position="113"/>
    </location>
</feature>